<dbReference type="EMBL" id="LAZR01000062">
    <property type="protein sequence ID" value="KKN96875.1"/>
    <property type="molecule type" value="Genomic_DNA"/>
</dbReference>
<evidence type="ECO:0000256" key="1">
    <source>
        <dbReference type="SAM" id="MobiDB-lite"/>
    </source>
</evidence>
<name>A0A0F9UV12_9ZZZZ</name>
<evidence type="ECO:0000313" key="2">
    <source>
        <dbReference type="EMBL" id="KKN96875.1"/>
    </source>
</evidence>
<protein>
    <submittedName>
        <fullName evidence="2">Uncharacterized protein</fullName>
    </submittedName>
</protein>
<gene>
    <name evidence="2" type="ORF">LCGC14_0165190</name>
</gene>
<feature type="region of interest" description="Disordered" evidence="1">
    <location>
        <begin position="73"/>
        <end position="92"/>
    </location>
</feature>
<accession>A0A0F9UV12</accession>
<sequence>MADIADRIRAFGESMGQVSAPKDGYLHRVPFLRLGDQLVEGMDQLITKMTRGEPGFSEKAAELAYMLMVLSERQQESRSLSGPNISEQRLGG</sequence>
<dbReference type="AlphaFoldDB" id="A0A0F9UV12"/>
<proteinExistence type="predicted"/>
<feature type="compositionally biased region" description="Polar residues" evidence="1">
    <location>
        <begin position="77"/>
        <end position="92"/>
    </location>
</feature>
<organism evidence="2">
    <name type="scientific">marine sediment metagenome</name>
    <dbReference type="NCBI Taxonomy" id="412755"/>
    <lineage>
        <taxon>unclassified sequences</taxon>
        <taxon>metagenomes</taxon>
        <taxon>ecological metagenomes</taxon>
    </lineage>
</organism>
<comment type="caution">
    <text evidence="2">The sequence shown here is derived from an EMBL/GenBank/DDBJ whole genome shotgun (WGS) entry which is preliminary data.</text>
</comment>
<reference evidence="2" key="1">
    <citation type="journal article" date="2015" name="Nature">
        <title>Complex archaea that bridge the gap between prokaryotes and eukaryotes.</title>
        <authorList>
            <person name="Spang A."/>
            <person name="Saw J.H."/>
            <person name="Jorgensen S.L."/>
            <person name="Zaremba-Niedzwiedzka K."/>
            <person name="Martijn J."/>
            <person name="Lind A.E."/>
            <person name="van Eijk R."/>
            <person name="Schleper C."/>
            <person name="Guy L."/>
            <person name="Ettema T.J."/>
        </authorList>
    </citation>
    <scope>NUCLEOTIDE SEQUENCE</scope>
</reference>